<organism evidence="2 3">
    <name type="scientific">Candidatus Limivivens merdigallinarum</name>
    <dbReference type="NCBI Taxonomy" id="2840859"/>
    <lineage>
        <taxon>Bacteria</taxon>
        <taxon>Bacillati</taxon>
        <taxon>Bacillota</taxon>
        <taxon>Clostridia</taxon>
        <taxon>Lachnospirales</taxon>
        <taxon>Lachnospiraceae</taxon>
        <taxon>Lachnospiraceae incertae sedis</taxon>
        <taxon>Candidatus Limivivens</taxon>
    </lineage>
</organism>
<keyword evidence="1" id="KW-1133">Transmembrane helix</keyword>
<gene>
    <name evidence="2" type="ORF">IAB26_13420</name>
</gene>
<evidence type="ECO:0000313" key="2">
    <source>
        <dbReference type="EMBL" id="HIQ97542.1"/>
    </source>
</evidence>
<feature type="transmembrane region" description="Helical" evidence="1">
    <location>
        <begin position="209"/>
        <end position="230"/>
    </location>
</feature>
<dbReference type="Proteomes" id="UP000886886">
    <property type="component" value="Unassembled WGS sequence"/>
</dbReference>
<dbReference type="AlphaFoldDB" id="A0A9D0ZXT4"/>
<feature type="transmembrane region" description="Helical" evidence="1">
    <location>
        <begin position="127"/>
        <end position="149"/>
    </location>
</feature>
<reference evidence="2" key="2">
    <citation type="journal article" date="2021" name="PeerJ">
        <title>Extensive microbial diversity within the chicken gut microbiome revealed by metagenomics and culture.</title>
        <authorList>
            <person name="Gilroy R."/>
            <person name="Ravi A."/>
            <person name="Getino M."/>
            <person name="Pursley I."/>
            <person name="Horton D.L."/>
            <person name="Alikhan N.F."/>
            <person name="Baker D."/>
            <person name="Gharbi K."/>
            <person name="Hall N."/>
            <person name="Watson M."/>
            <person name="Adriaenssens E.M."/>
            <person name="Foster-Nyarko E."/>
            <person name="Jarju S."/>
            <person name="Secka A."/>
            <person name="Antonio M."/>
            <person name="Oren A."/>
            <person name="Chaudhuri R.R."/>
            <person name="La Ragione R."/>
            <person name="Hildebrand F."/>
            <person name="Pallen M.J."/>
        </authorList>
    </citation>
    <scope>NUCLEOTIDE SEQUENCE</scope>
    <source>
        <strain evidence="2">ChiSjej3B21-11622</strain>
    </source>
</reference>
<keyword evidence="1" id="KW-0472">Membrane</keyword>
<proteinExistence type="predicted"/>
<reference evidence="2" key="1">
    <citation type="submission" date="2020-10" db="EMBL/GenBank/DDBJ databases">
        <authorList>
            <person name="Gilroy R."/>
        </authorList>
    </citation>
    <scope>NUCLEOTIDE SEQUENCE</scope>
    <source>
        <strain evidence="2">ChiSjej3B21-11622</strain>
    </source>
</reference>
<name>A0A9D0ZXT4_9FIRM</name>
<evidence type="ECO:0000256" key="1">
    <source>
        <dbReference type="SAM" id="Phobius"/>
    </source>
</evidence>
<comment type="caution">
    <text evidence="2">The sequence shown here is derived from an EMBL/GenBank/DDBJ whole genome shotgun (WGS) entry which is preliminary data.</text>
</comment>
<accession>A0A9D0ZXT4</accession>
<keyword evidence="1" id="KW-0812">Transmembrane</keyword>
<protein>
    <submittedName>
        <fullName evidence="2">Zinc metallopeptidase</fullName>
    </submittedName>
</protein>
<dbReference type="PANTHER" id="PTHR36434:SF1">
    <property type="entry name" value="MEMBRANE PROTEASE YUGP-RELATED"/>
    <property type="match status" value="1"/>
</dbReference>
<dbReference type="InterPro" id="IPR007395">
    <property type="entry name" value="Zn_peptidase_2"/>
</dbReference>
<feature type="transmembrane region" description="Helical" evidence="1">
    <location>
        <begin position="16"/>
        <end position="37"/>
    </location>
</feature>
<dbReference type="PANTHER" id="PTHR36434">
    <property type="entry name" value="MEMBRANE PROTEASE YUGP-RELATED"/>
    <property type="match status" value="1"/>
</dbReference>
<evidence type="ECO:0000313" key="3">
    <source>
        <dbReference type="Proteomes" id="UP000886886"/>
    </source>
</evidence>
<sequence length="236" mass="25144">MLLVHYGFGYWFDPTYMLVLIGLLLSLGASALVKSTFAKYSKVRSMSGLTGAEAARRVLNASGIYDVRIERVAGNLTDHYDPRSKVLRLSSSTYGSNSVAAVCVAAHECGHAVQDAKHYGPLVLRSTLVPAANLGSTAAWPIFILGLIFSMRPLLTLGILLFGLAVLFQLVTLPVEINASTRAVRILENTGILTSGELTGGKAVLRAAALTYVASLAASILQLLRLIILAGGRDRD</sequence>
<feature type="transmembrane region" description="Helical" evidence="1">
    <location>
        <begin position="155"/>
        <end position="175"/>
    </location>
</feature>
<dbReference type="Pfam" id="PF04298">
    <property type="entry name" value="Zn_peptidase_2"/>
    <property type="match status" value="1"/>
</dbReference>
<dbReference type="EMBL" id="DVFT01000197">
    <property type="protein sequence ID" value="HIQ97542.1"/>
    <property type="molecule type" value="Genomic_DNA"/>
</dbReference>